<dbReference type="GO" id="GO:0003899">
    <property type="term" value="F:DNA-directed RNA polymerase activity"/>
    <property type="evidence" value="ECO:0007669"/>
    <property type="project" value="UniProtKB-UniRule"/>
</dbReference>
<proteinExistence type="inferred from homology"/>
<evidence type="ECO:0000256" key="8">
    <source>
        <dbReference type="RuleBase" id="RU363031"/>
    </source>
</evidence>
<evidence type="ECO:0000259" key="12">
    <source>
        <dbReference type="Pfam" id="PF04561"/>
    </source>
</evidence>
<organism evidence="16">
    <name type="scientific">uncultured gamma proteobacterium HF0770_27E13</name>
    <dbReference type="NCBI Taxonomy" id="710986"/>
    <lineage>
        <taxon>Bacteria</taxon>
        <taxon>Pseudomonadati</taxon>
        <taxon>Pseudomonadota</taxon>
        <taxon>Gammaproteobacteria</taxon>
        <taxon>environmental samples</taxon>
    </lineage>
</organism>
<evidence type="ECO:0000256" key="4">
    <source>
        <dbReference type="ARBA" id="ARBA00023163"/>
    </source>
</evidence>
<comment type="function">
    <text evidence="6 8">DNA-dependent RNA polymerase catalyzes the transcription of DNA into RNA using the four ribonucleoside triphosphates as substrates.</text>
</comment>
<dbReference type="InterPro" id="IPR037033">
    <property type="entry name" value="DNA-dir_RNAP_su2_hyb_sf"/>
</dbReference>
<dbReference type="NCBIfam" id="NF001616">
    <property type="entry name" value="PRK00405.1"/>
    <property type="match status" value="1"/>
</dbReference>
<dbReference type="Pfam" id="PF04563">
    <property type="entry name" value="RNA_pol_Rpb2_1"/>
    <property type="match status" value="1"/>
</dbReference>
<dbReference type="InterPro" id="IPR007120">
    <property type="entry name" value="DNA-dir_RNAP_su2_dom"/>
</dbReference>
<feature type="domain" description="RNA polymerase beta subunit protrusion" evidence="13">
    <location>
        <begin position="26"/>
        <end position="511"/>
    </location>
</feature>
<dbReference type="FunFam" id="2.40.50.100:FF:000006">
    <property type="entry name" value="DNA-directed RNA polymerase subunit beta"/>
    <property type="match status" value="1"/>
</dbReference>
<feature type="coiled-coil region" evidence="9">
    <location>
        <begin position="1036"/>
        <end position="1063"/>
    </location>
</feature>
<dbReference type="InterPro" id="IPR007121">
    <property type="entry name" value="RNA_pol_bsu_CS"/>
</dbReference>
<dbReference type="Pfam" id="PF00562">
    <property type="entry name" value="RNA_pol_Rpb2_6"/>
    <property type="match status" value="1"/>
</dbReference>
<dbReference type="InterPro" id="IPR007644">
    <property type="entry name" value="RNA_pol_bsu_protrusion"/>
</dbReference>
<dbReference type="Pfam" id="PF04565">
    <property type="entry name" value="RNA_pol_Rpb2_3"/>
    <property type="match status" value="1"/>
</dbReference>
<dbReference type="EC" id="2.7.7.6" evidence="6 8"/>
<dbReference type="Pfam" id="PF04560">
    <property type="entry name" value="RNA_pol_Rpb2_7"/>
    <property type="match status" value="1"/>
</dbReference>
<sequence length="1371" mass="153204">MTYSFTEKKRIRKDFGKQKSALDVPNLLSIQLDSYNVFLQKDINPEKRKNTGLEAAFNTLFPIESFSKNARLEFVSYRLEEPVFSVRESQLRGLSYAAPLRVKTKLITYNKETNKETVKEVKNIKESGDTTDVYFGEIPLMTEHGTFVINGTDRVIVSQLHRSPGVFFDHDKGVQSSGKLLFSARVIPYRGSWLDFEFDAKDAIFARIDRRRKISVTIILHALDFSDKEILDTFFEKDKYSISKKEIKLKINPDHLKGTVSDFDIKVGRKLIVGKGNMVNVRHLKQLKDSGKKGAYLTVPAEHLEDKIMSHDVIDQETGELLVSANEILTADKIELLIAKDIKEIETIYINDLDHGSYISNSLRIDPSSSKLEALIEIYRMMRPGEPPTKDSSENLFNNLFFNPERYDLSEVGRMKFNRRIGKNSDSGSSILSKEDIIDVLKTLINIRNGKDTVDDIDHLGNRRIRTVGEMTENAFRVGLVRVERAVKDRLSLVETEELMPRDLINSKPVSAAIKEFFGSSQLSQFMDQNNPLSEIAHKRRISALGPGGLTRERAGFEVRDVHPTHYGRVCPIETPEGPNIGLINSLALYAKVNKFGFLETPYQKVVKGKVTKKIEYLSAIDESQYVIAQANTTIDAKNHLQEELISSRYNNEFSLMPVDKIDYIDVSPKQIVSIAASLIPFLEHDDANRALMGSNMQRQAVPTLLAETPLVGTGMERVVATDSGVTIIAKRGGVVDSVDASRIVIAVDDEETQSGESGVDIYSLTKYTRSNQNTCINQRPLVKVRDKISVGDVIADGASTSLGELAIGQNLLVAFMPWNGFNFEDSILISEKVVKEDRFTTIHIEELQCIARDTKLGSEEITADIPNVGDAALRKLDESGIAYIGAEVVGGDILVGKITPKGETQLSPEEKLLRAIFGEKASDVKDTSLRVPSGMDGAVIDVRIFSREGVEKDDRANTIEASDVDAVKKDLNDQQRIVEDDIYNRIEKLLLNKMAKVGRKTKKISKDDLEKLNRDKWFGIKLKDKKKNSELESYYQRLQLLQEEFQGKLKAAKNKIEAADELSPGVLKMVKVFLAVKRRIQPGDKIAGRHGNKGVISRIVPVEDMPYMQDGTPVDIVLNPLGVPSRMNVGQVLETHLGWAAKELGAKIQSLLKDNTGKKIKKIKDFLSKIYNSGAPGSKVNLSKFSEDEIIELAHNLKDGVPMATPVFDGAHESEIKNLLELAELPVTGQTELIDGRTGAPFDRPVTVGYMYMLKLNHLVDDKMHARSTGPYSLVTQQPLGGKAQFGGQRFGEMEVWALEAYGAAHTLRELLTFKSDDVQGRTRMYKQIVDGTNEVETGMPESFNVLMKEIRSLGLNIDLIDDSAAAKRK</sequence>
<dbReference type="PANTHER" id="PTHR20856">
    <property type="entry name" value="DNA-DIRECTED RNA POLYMERASE I SUBUNIT 2"/>
    <property type="match status" value="1"/>
</dbReference>
<evidence type="ECO:0000259" key="13">
    <source>
        <dbReference type="Pfam" id="PF04563"/>
    </source>
</evidence>
<dbReference type="Pfam" id="PF04561">
    <property type="entry name" value="RNA_pol_Rpb2_2"/>
    <property type="match status" value="2"/>
</dbReference>
<dbReference type="InterPro" id="IPR014724">
    <property type="entry name" value="RNA_pol_RPB2_OB-fold"/>
</dbReference>
<gene>
    <name evidence="6" type="primary">rpoB</name>
</gene>
<feature type="domain" description="RNA polymerase Rpb2" evidence="14">
    <location>
        <begin position="525"/>
        <end position="593"/>
    </location>
</feature>
<dbReference type="GO" id="GO:0032549">
    <property type="term" value="F:ribonucleoside binding"/>
    <property type="evidence" value="ECO:0007669"/>
    <property type="project" value="InterPro"/>
</dbReference>
<evidence type="ECO:0000259" key="14">
    <source>
        <dbReference type="Pfam" id="PF04565"/>
    </source>
</evidence>
<evidence type="ECO:0000313" key="16">
    <source>
        <dbReference type="EMBL" id="ADI19557.1"/>
    </source>
</evidence>
<keyword evidence="2 6" id="KW-0808">Transferase</keyword>
<keyword evidence="4 6" id="KW-0804">Transcription</keyword>
<comment type="similarity">
    <text evidence="6 7">Belongs to the RNA polymerase beta chain family.</text>
</comment>
<keyword evidence="1 6" id="KW-0240">DNA-directed RNA polymerase</keyword>
<dbReference type="SUPFAM" id="SSF64484">
    <property type="entry name" value="beta and beta-prime subunits of DNA dependent RNA-polymerase"/>
    <property type="match status" value="1"/>
</dbReference>
<keyword evidence="9" id="KW-0175">Coiled coil</keyword>
<evidence type="ECO:0000256" key="5">
    <source>
        <dbReference type="ARBA" id="ARBA00048552"/>
    </source>
</evidence>
<feature type="domain" description="RNA polymerase Rpb2" evidence="12">
    <location>
        <begin position="370"/>
        <end position="466"/>
    </location>
</feature>
<evidence type="ECO:0000256" key="7">
    <source>
        <dbReference type="RuleBase" id="RU000434"/>
    </source>
</evidence>
<evidence type="ECO:0000256" key="6">
    <source>
        <dbReference type="HAMAP-Rule" id="MF_01321"/>
    </source>
</evidence>
<dbReference type="Gene3D" id="2.40.50.150">
    <property type="match status" value="1"/>
</dbReference>
<feature type="domain" description="RNA polymerase Rpb2" evidence="12">
    <location>
        <begin position="182"/>
        <end position="287"/>
    </location>
</feature>
<dbReference type="Pfam" id="PF10385">
    <property type="entry name" value="RNA_pol_Rpb2_45"/>
    <property type="match status" value="1"/>
</dbReference>
<dbReference type="FunFam" id="3.90.1800.10:FF:000001">
    <property type="entry name" value="DNA-directed RNA polymerase subunit beta"/>
    <property type="match status" value="1"/>
</dbReference>
<dbReference type="InterPro" id="IPR007642">
    <property type="entry name" value="RNA_pol_Rpb2_2"/>
</dbReference>
<name>E0XYR6_9GAMM</name>
<dbReference type="GO" id="GO:0003677">
    <property type="term" value="F:DNA binding"/>
    <property type="evidence" value="ECO:0007669"/>
    <property type="project" value="UniProtKB-UniRule"/>
</dbReference>
<dbReference type="CDD" id="cd00653">
    <property type="entry name" value="RNA_pol_B_RPB2"/>
    <property type="match status" value="1"/>
</dbReference>
<dbReference type="Gene3D" id="3.90.1110.10">
    <property type="entry name" value="RNA polymerase Rpb2, domain 2"/>
    <property type="match status" value="1"/>
</dbReference>
<dbReference type="InterPro" id="IPR015712">
    <property type="entry name" value="DNA-dir_RNA_pol_su2"/>
</dbReference>
<dbReference type="PROSITE" id="PS01166">
    <property type="entry name" value="RNA_POL_BETA"/>
    <property type="match status" value="1"/>
</dbReference>
<dbReference type="Gene3D" id="2.40.270.10">
    <property type="entry name" value="DNA-directed RNA polymerase, subunit 2, domain 6"/>
    <property type="match status" value="1"/>
</dbReference>
<feature type="domain" description="DNA-directed RNA polymerase subunit 2 hybrid-binding" evidence="10">
    <location>
        <begin position="729"/>
        <end position="1286"/>
    </location>
</feature>
<dbReference type="Gene3D" id="3.90.1800.10">
    <property type="entry name" value="RNA polymerase alpha subunit dimerisation domain"/>
    <property type="match status" value="1"/>
</dbReference>
<protein>
    <recommendedName>
        <fullName evidence="6 8">DNA-directed RNA polymerase subunit beta</fullName>
        <shortName evidence="6">RNAP subunit beta</shortName>
        <ecNumber evidence="6 8">2.7.7.6</ecNumber>
    </recommendedName>
    <alternativeName>
        <fullName evidence="6">RNA polymerase subunit beta</fullName>
    </alternativeName>
    <alternativeName>
        <fullName evidence="6">Transcriptase subunit beta</fullName>
    </alternativeName>
</protein>
<dbReference type="InterPro" id="IPR007645">
    <property type="entry name" value="RNA_pol_Rpb2_3"/>
</dbReference>
<dbReference type="InterPro" id="IPR019462">
    <property type="entry name" value="DNA-dir_RNA_pol_bsu_external_1"/>
</dbReference>
<evidence type="ECO:0000256" key="3">
    <source>
        <dbReference type="ARBA" id="ARBA00022695"/>
    </source>
</evidence>
<dbReference type="InterPro" id="IPR010243">
    <property type="entry name" value="RNA_pol_bsu_bac"/>
</dbReference>
<comment type="subunit">
    <text evidence="6 8">The RNAP catalytic core consists of 2 alpha, 1 beta, 1 beta' and 1 omega subunit. When a sigma factor is associated with the core the holoenzyme is formed, which can initiate transcription.</text>
</comment>
<accession>E0XYR6</accession>
<dbReference type="EMBL" id="GU474925">
    <property type="protein sequence ID" value="ADI19557.1"/>
    <property type="molecule type" value="Genomic_DNA"/>
</dbReference>
<feature type="domain" description="DNA-directed RNA polymerase beta subunit external 1" evidence="15">
    <location>
        <begin position="603"/>
        <end position="668"/>
    </location>
</feature>
<dbReference type="NCBIfam" id="TIGR02013">
    <property type="entry name" value="rpoB"/>
    <property type="match status" value="1"/>
</dbReference>
<evidence type="ECO:0000259" key="10">
    <source>
        <dbReference type="Pfam" id="PF00562"/>
    </source>
</evidence>
<evidence type="ECO:0000256" key="9">
    <source>
        <dbReference type="SAM" id="Coils"/>
    </source>
</evidence>
<keyword evidence="3 6" id="KW-0548">Nucleotidyltransferase</keyword>
<evidence type="ECO:0000259" key="15">
    <source>
        <dbReference type="Pfam" id="PF10385"/>
    </source>
</evidence>
<dbReference type="InterPro" id="IPR037034">
    <property type="entry name" value="RNA_pol_Rpb2_2_sf"/>
</dbReference>
<dbReference type="GO" id="GO:0006351">
    <property type="term" value="P:DNA-templated transcription"/>
    <property type="evidence" value="ECO:0007669"/>
    <property type="project" value="UniProtKB-UniRule"/>
</dbReference>
<evidence type="ECO:0000256" key="2">
    <source>
        <dbReference type="ARBA" id="ARBA00022679"/>
    </source>
</evidence>
<evidence type="ECO:0000259" key="11">
    <source>
        <dbReference type="Pfam" id="PF04560"/>
    </source>
</evidence>
<comment type="catalytic activity">
    <reaction evidence="5 6 8">
        <text>RNA(n) + a ribonucleoside 5'-triphosphate = RNA(n+1) + diphosphate</text>
        <dbReference type="Rhea" id="RHEA:21248"/>
        <dbReference type="Rhea" id="RHEA-COMP:14527"/>
        <dbReference type="Rhea" id="RHEA-COMP:17342"/>
        <dbReference type="ChEBI" id="CHEBI:33019"/>
        <dbReference type="ChEBI" id="CHEBI:61557"/>
        <dbReference type="ChEBI" id="CHEBI:140395"/>
        <dbReference type="EC" id="2.7.7.6"/>
    </reaction>
</comment>
<dbReference type="Gene3D" id="2.40.50.100">
    <property type="match status" value="1"/>
</dbReference>
<reference evidence="16" key="1">
    <citation type="journal article" date="2011" name="Environ. Microbiol.">
        <title>Time-series analyses of Monterey Bay coastal microbial picoplankton using a 'genome proxy' microarray.</title>
        <authorList>
            <person name="Rich V.I."/>
            <person name="Pham V.D."/>
            <person name="Eppley J."/>
            <person name="Shi Y."/>
            <person name="DeLong E.F."/>
        </authorList>
    </citation>
    <scope>NUCLEOTIDE SEQUENCE</scope>
</reference>
<evidence type="ECO:0000256" key="1">
    <source>
        <dbReference type="ARBA" id="ARBA00022478"/>
    </source>
</evidence>
<feature type="domain" description="RNA polymerase Rpb2" evidence="11">
    <location>
        <begin position="1288"/>
        <end position="1362"/>
    </location>
</feature>
<dbReference type="HAMAP" id="MF_01321">
    <property type="entry name" value="RNApol_bact_RpoB"/>
    <property type="match status" value="1"/>
</dbReference>
<dbReference type="GO" id="GO:0000428">
    <property type="term" value="C:DNA-directed RNA polymerase complex"/>
    <property type="evidence" value="ECO:0007669"/>
    <property type="project" value="UniProtKB-KW"/>
</dbReference>
<dbReference type="InterPro" id="IPR007641">
    <property type="entry name" value="RNA_pol_Rpb2_7"/>
</dbReference>
<dbReference type="Gene3D" id="3.90.1100.10">
    <property type="match status" value="3"/>
</dbReference>